<dbReference type="Proteomes" id="UP001082703">
    <property type="component" value="Unassembled WGS sequence"/>
</dbReference>
<protein>
    <submittedName>
        <fullName evidence="2">Uncharacterized protein</fullName>
    </submittedName>
</protein>
<evidence type="ECO:0000256" key="1">
    <source>
        <dbReference type="SAM" id="Phobius"/>
    </source>
</evidence>
<dbReference type="EMBL" id="JAPOHA010000024">
    <property type="protein sequence ID" value="MCY1715318.1"/>
    <property type="molecule type" value="Genomic_DNA"/>
</dbReference>
<dbReference type="RefSeq" id="WP_268059354.1">
    <property type="nucleotide sequence ID" value="NZ_JAPOHA010000024.1"/>
</dbReference>
<evidence type="ECO:0000313" key="2">
    <source>
        <dbReference type="EMBL" id="MCY1715318.1"/>
    </source>
</evidence>
<feature type="transmembrane region" description="Helical" evidence="1">
    <location>
        <begin position="61"/>
        <end position="78"/>
    </location>
</feature>
<feature type="transmembrane region" description="Helical" evidence="1">
    <location>
        <begin position="85"/>
        <end position="104"/>
    </location>
</feature>
<keyword evidence="1" id="KW-0472">Membrane</keyword>
<accession>A0ABT4BZD1</accession>
<feature type="transmembrane region" description="Helical" evidence="1">
    <location>
        <begin position="116"/>
        <end position="140"/>
    </location>
</feature>
<organism evidence="2 3">
    <name type="scientific">Caproiciproducens galactitolivorans</name>
    <dbReference type="NCBI Taxonomy" id="642589"/>
    <lineage>
        <taxon>Bacteria</taxon>
        <taxon>Bacillati</taxon>
        <taxon>Bacillota</taxon>
        <taxon>Clostridia</taxon>
        <taxon>Eubacteriales</taxon>
        <taxon>Acutalibacteraceae</taxon>
        <taxon>Caproiciproducens</taxon>
    </lineage>
</organism>
<proteinExistence type="predicted"/>
<gene>
    <name evidence="2" type="ORF">OUY18_13765</name>
</gene>
<keyword evidence="1" id="KW-0812">Transmembrane</keyword>
<comment type="caution">
    <text evidence="2">The sequence shown here is derived from an EMBL/GenBank/DDBJ whole genome shotgun (WGS) entry which is preliminary data.</text>
</comment>
<keyword evidence="1" id="KW-1133">Transmembrane helix</keyword>
<sequence length="152" mass="17310">MNKTNIVLFSSFGALMAALHVVQCYFRVKAHQVFLLLLSSPKPTDEQSWIAFSNRGVSVEVLYYITGVLFFLFIGYRLASGKISLRSVVIGTFLIYLFTTTLILPLKISQKDVSNLFLPIFVSFLISFVIIVLVSLRGYLEKRKRLKNSNYL</sequence>
<reference evidence="2 3" key="1">
    <citation type="submission" date="2022-11" db="EMBL/GenBank/DDBJ databases">
        <authorList>
            <person name="Caiyu Z."/>
        </authorList>
    </citation>
    <scope>NUCLEOTIDE SEQUENCE [LARGE SCALE GENOMIC DNA]</scope>
    <source>
        <strain evidence="2 3">YR-4</strain>
    </source>
</reference>
<evidence type="ECO:0000313" key="3">
    <source>
        <dbReference type="Proteomes" id="UP001082703"/>
    </source>
</evidence>
<name>A0ABT4BZD1_9FIRM</name>
<keyword evidence="3" id="KW-1185">Reference proteome</keyword>